<dbReference type="GO" id="GO:0042838">
    <property type="term" value="P:D-glucarate catabolic process"/>
    <property type="evidence" value="ECO:0007669"/>
    <property type="project" value="UniProtKB-UniRule"/>
</dbReference>
<evidence type="ECO:0000256" key="7">
    <source>
        <dbReference type="PIRSR" id="PIRSR001365-1"/>
    </source>
</evidence>
<keyword evidence="4 5" id="KW-0456">Lyase</keyword>
<dbReference type="InterPro" id="IPR002220">
    <property type="entry name" value="DapA-like"/>
</dbReference>
<dbReference type="UniPathway" id="UPA00564">
    <property type="reaction ID" value="UER00628"/>
</dbReference>
<evidence type="ECO:0000256" key="4">
    <source>
        <dbReference type="ARBA" id="ARBA00023239"/>
    </source>
</evidence>
<dbReference type="NCBIfam" id="NF002958">
    <property type="entry name" value="PRK03620.1"/>
    <property type="match status" value="1"/>
</dbReference>
<dbReference type="CDD" id="cd00951">
    <property type="entry name" value="KDGDH"/>
    <property type="match status" value="1"/>
</dbReference>
<dbReference type="PANTHER" id="PTHR12128">
    <property type="entry name" value="DIHYDRODIPICOLINATE SYNTHASE"/>
    <property type="match status" value="1"/>
</dbReference>
<dbReference type="GO" id="GO:0047448">
    <property type="term" value="F:5-dehydro-4-deoxyglucarate dehydratase activity"/>
    <property type="evidence" value="ECO:0007669"/>
    <property type="project" value="UniProtKB-UniRule"/>
</dbReference>
<feature type="active site" description="Schiff-base intermediate with substrate" evidence="7">
    <location>
        <position position="166"/>
    </location>
</feature>
<comment type="caution">
    <text evidence="9">The sequence shown here is derived from an EMBL/GenBank/DDBJ whole genome shotgun (WGS) entry which is preliminary data.</text>
</comment>
<dbReference type="Proteomes" id="UP000221168">
    <property type="component" value="Unassembled WGS sequence"/>
</dbReference>
<organism evidence="9 10">
    <name type="scientific">Zhengella mangrovi</name>
    <dbReference type="NCBI Taxonomy" id="1982044"/>
    <lineage>
        <taxon>Bacteria</taxon>
        <taxon>Pseudomonadati</taxon>
        <taxon>Pseudomonadota</taxon>
        <taxon>Alphaproteobacteria</taxon>
        <taxon>Hyphomicrobiales</taxon>
        <taxon>Notoacmeibacteraceae</taxon>
        <taxon>Zhengella</taxon>
    </lineage>
</organism>
<dbReference type="PIRSF" id="PIRSF001365">
    <property type="entry name" value="DHDPS"/>
    <property type="match status" value="1"/>
</dbReference>
<evidence type="ECO:0000256" key="6">
    <source>
        <dbReference type="PIRNR" id="PIRNR001365"/>
    </source>
</evidence>
<accession>A0A2G1QL22</accession>
<sequence>MTPQDLKVALGAGLLSFPVTAFDADGAFNEAPYRKHIEWLSGFGASVLFAAGGTGEFFSLAPEEIPAIVSAAKASAGNTPIVAGCGYGTEIAVSIARSVEKAGGDGILLLPHYLIDAPQEGLYRHVKRVCQATGMGVMVYNRDNSILQPATLQRLCEECPNLVGFKDGSGDIGLVRQITATMGDRLTYLGGMPTAELFAEAYLGAGFTTYSSAVFNFVPALAMEFYRALRAGERSRTEQILTGFFYPFMAIRNRQKGYAVSAIKAGVRQVGFEAGGVRPPLTDLTAEEEAMLAALIEKAADI</sequence>
<evidence type="ECO:0000256" key="3">
    <source>
        <dbReference type="ARBA" id="ARBA00007592"/>
    </source>
</evidence>
<dbReference type="SMART" id="SM01130">
    <property type="entry name" value="DHDPS"/>
    <property type="match status" value="1"/>
</dbReference>
<dbReference type="Gene3D" id="3.20.20.70">
    <property type="entry name" value="Aldolase class I"/>
    <property type="match status" value="1"/>
</dbReference>
<comment type="pathway">
    <text evidence="2 5">Carbohydrate acid metabolism; D-glucarate degradation; 2,5-dioxopentanoate from D-glucarate: step 2/2.</text>
</comment>
<dbReference type="InterPro" id="IPR017655">
    <property type="entry name" value="Dehydro-deoxyglucarate_dehyd"/>
</dbReference>
<dbReference type="EC" id="4.2.1.41" evidence="5"/>
<dbReference type="GO" id="GO:0008840">
    <property type="term" value="F:4-hydroxy-tetrahydrodipicolinate synthase activity"/>
    <property type="evidence" value="ECO:0007669"/>
    <property type="project" value="TreeGrafter"/>
</dbReference>
<dbReference type="SUPFAM" id="SSF51569">
    <property type="entry name" value="Aldolase"/>
    <property type="match status" value="1"/>
</dbReference>
<keyword evidence="10" id="KW-1185">Reference proteome</keyword>
<evidence type="ECO:0000256" key="8">
    <source>
        <dbReference type="PIRSR" id="PIRSR001365-2"/>
    </source>
</evidence>
<feature type="active site" description="Proton donor/acceptor" evidence="7">
    <location>
        <position position="140"/>
    </location>
</feature>
<comment type="catalytic activity">
    <reaction evidence="1 5">
        <text>5-dehydro-4-deoxy-D-glucarate + H(+) = 2,5-dioxopentanoate + CO2 + H2O</text>
        <dbReference type="Rhea" id="RHEA:24608"/>
        <dbReference type="ChEBI" id="CHEBI:15377"/>
        <dbReference type="ChEBI" id="CHEBI:15378"/>
        <dbReference type="ChEBI" id="CHEBI:16526"/>
        <dbReference type="ChEBI" id="CHEBI:42819"/>
        <dbReference type="ChEBI" id="CHEBI:58136"/>
        <dbReference type="EC" id="4.2.1.41"/>
    </reaction>
</comment>
<evidence type="ECO:0000313" key="9">
    <source>
        <dbReference type="EMBL" id="PHP66150.1"/>
    </source>
</evidence>
<dbReference type="AlphaFoldDB" id="A0A2G1QL22"/>
<feature type="binding site" evidence="8">
    <location>
        <position position="54"/>
    </location>
    <ligand>
        <name>pyruvate</name>
        <dbReference type="ChEBI" id="CHEBI:15361"/>
    </ligand>
</feature>
<dbReference type="Pfam" id="PF00701">
    <property type="entry name" value="DHDPS"/>
    <property type="match status" value="1"/>
</dbReference>
<dbReference type="HAMAP" id="MF_00694">
    <property type="entry name" value="KDGDH"/>
    <property type="match status" value="1"/>
</dbReference>
<evidence type="ECO:0000256" key="2">
    <source>
        <dbReference type="ARBA" id="ARBA00004983"/>
    </source>
</evidence>
<gene>
    <name evidence="9" type="primary">kdgD</name>
    <name evidence="9" type="ORF">CSC94_15460</name>
</gene>
<proteinExistence type="inferred from homology"/>
<evidence type="ECO:0000256" key="1">
    <source>
        <dbReference type="ARBA" id="ARBA00001446"/>
    </source>
</evidence>
<dbReference type="InterPro" id="IPR013785">
    <property type="entry name" value="Aldolase_TIM"/>
</dbReference>
<dbReference type="OrthoDB" id="8995637at2"/>
<dbReference type="EMBL" id="PDVP01000010">
    <property type="protein sequence ID" value="PHP66150.1"/>
    <property type="molecule type" value="Genomic_DNA"/>
</dbReference>
<comment type="similarity">
    <text evidence="3 5 6">Belongs to the DapA family.</text>
</comment>
<dbReference type="RefSeq" id="WP_099307414.1">
    <property type="nucleotide sequence ID" value="NZ_PDVP01000010.1"/>
</dbReference>
<dbReference type="NCBIfam" id="TIGR03249">
    <property type="entry name" value="KdgD"/>
    <property type="match status" value="1"/>
</dbReference>
<reference evidence="9 10" key="1">
    <citation type="submission" date="2017-10" db="EMBL/GenBank/DDBJ databases">
        <title>Sedimentibacterium mangrovi gen. nov., sp. nov., a novel member of family Phyllobacteriacea isolated from mangrove sediment.</title>
        <authorList>
            <person name="Liao H."/>
            <person name="Tian Y."/>
        </authorList>
    </citation>
    <scope>NUCLEOTIDE SEQUENCE [LARGE SCALE GENOMIC DNA]</scope>
    <source>
        <strain evidence="9 10">X9-2-2</strain>
    </source>
</reference>
<evidence type="ECO:0000256" key="5">
    <source>
        <dbReference type="HAMAP-Rule" id="MF_00694"/>
    </source>
</evidence>
<protein>
    <recommendedName>
        <fullName evidence="5">Probable 5-dehydro-4-deoxyglucarate dehydratase</fullName>
        <ecNumber evidence="5">4.2.1.41</ecNumber>
    </recommendedName>
    <alternativeName>
        <fullName evidence="5">5-keto-4-deoxy-glucarate dehydratase</fullName>
        <shortName evidence="5">KDGDH</shortName>
    </alternativeName>
</protein>
<evidence type="ECO:0000313" key="10">
    <source>
        <dbReference type="Proteomes" id="UP000221168"/>
    </source>
</evidence>
<dbReference type="PANTHER" id="PTHR12128:SF19">
    <property type="entry name" value="5-DEHYDRO-4-DEOXYGLUCARATE DEHYDRATASE 2-RELATED"/>
    <property type="match status" value="1"/>
</dbReference>
<name>A0A2G1QL22_9HYPH</name>